<accession>W8KP10</accession>
<dbReference type="Pfam" id="PF07238">
    <property type="entry name" value="PilZ"/>
    <property type="match status" value="1"/>
</dbReference>
<proteinExistence type="predicted"/>
<dbReference type="EMBL" id="CP007268">
    <property type="protein sequence ID" value="AHK78737.1"/>
    <property type="molecule type" value="Genomic_DNA"/>
</dbReference>
<feature type="domain" description="PilZ" evidence="1">
    <location>
        <begin position="7"/>
        <end position="88"/>
    </location>
</feature>
<dbReference type="AlphaFoldDB" id="W8KP10"/>
<sequence length="97" mass="10836">MNMGMDEKRDFQRLQVDHPVRVKELDSGREHQGLGRDLSPNGLSFYLDDPLPVGKQLTVAIEPIKALVAPLNAEVEVLRVDPEGLGYVVATKIQRML</sequence>
<evidence type="ECO:0000313" key="3">
    <source>
        <dbReference type="Proteomes" id="UP000019442"/>
    </source>
</evidence>
<keyword evidence="3" id="KW-1185">Reference proteome</keyword>
<organism evidence="2 3">
    <name type="scientific">Ectothiorhodospira haloalkaliphila</name>
    <dbReference type="NCBI Taxonomy" id="421628"/>
    <lineage>
        <taxon>Bacteria</taxon>
        <taxon>Pseudomonadati</taxon>
        <taxon>Pseudomonadota</taxon>
        <taxon>Gammaproteobacteria</taxon>
        <taxon>Chromatiales</taxon>
        <taxon>Ectothiorhodospiraceae</taxon>
        <taxon>Ectothiorhodospira</taxon>
    </lineage>
</organism>
<name>W8KP10_9GAMM</name>
<dbReference type="HOGENOM" id="CLU_180682_1_1_6"/>
<evidence type="ECO:0000313" key="2">
    <source>
        <dbReference type="EMBL" id="AHK78737.1"/>
    </source>
</evidence>
<dbReference type="SUPFAM" id="SSF141371">
    <property type="entry name" value="PilZ domain-like"/>
    <property type="match status" value="1"/>
</dbReference>
<reference evidence="2 3" key="1">
    <citation type="journal article" date="2014" name="J Genomics">
        <title>Draft Genome Sequence of the Extremely Halophilic Phototrophic Purple Sulfur Bacterium Halorhodospira halochloris.</title>
        <authorList>
            <person name="Singh K.S."/>
            <person name="Kirksey J."/>
            <person name="Hoff W.D."/>
            <person name="Deole R."/>
        </authorList>
    </citation>
    <scope>NUCLEOTIDE SEQUENCE [LARGE SCALE GENOMIC DNA]</scope>
    <source>
        <strain evidence="2 3">A</strain>
    </source>
</reference>
<dbReference type="Proteomes" id="UP000019442">
    <property type="component" value="Chromosome"/>
</dbReference>
<dbReference type="GO" id="GO:0035438">
    <property type="term" value="F:cyclic-di-GMP binding"/>
    <property type="evidence" value="ECO:0007669"/>
    <property type="project" value="InterPro"/>
</dbReference>
<dbReference type="OrthoDB" id="5290589at2"/>
<dbReference type="Gene3D" id="2.40.10.220">
    <property type="entry name" value="predicted glycosyltransferase like domains"/>
    <property type="match status" value="1"/>
</dbReference>
<gene>
    <name evidence="2" type="ORF">M911_05635</name>
</gene>
<protein>
    <submittedName>
        <fullName evidence="2">Pilus assembly protein PilZ</fullName>
    </submittedName>
</protein>
<reference evidence="3" key="2">
    <citation type="submission" date="2014-02" db="EMBL/GenBank/DDBJ databases">
        <title>Draft Genome Sequence of extremely halophilic bacteria Halorhodospira halochloris.</title>
        <authorList>
            <person name="Singh K.S."/>
        </authorList>
    </citation>
    <scope>NUCLEOTIDE SEQUENCE [LARGE SCALE GENOMIC DNA]</scope>
    <source>
        <strain evidence="3">A</strain>
    </source>
</reference>
<dbReference type="InterPro" id="IPR009875">
    <property type="entry name" value="PilZ_domain"/>
</dbReference>
<evidence type="ECO:0000259" key="1">
    <source>
        <dbReference type="Pfam" id="PF07238"/>
    </source>
</evidence>
<dbReference type="KEGG" id="hhc:M911_05635"/>
<dbReference type="RefSeq" id="WP_025281128.1">
    <property type="nucleotide sequence ID" value="NZ_CP007268.1"/>
</dbReference>